<evidence type="ECO:0000259" key="1">
    <source>
        <dbReference type="Pfam" id="PF00350"/>
    </source>
</evidence>
<dbReference type="InterPro" id="IPR051943">
    <property type="entry name" value="TRAFAC_Dynamin-like_GTPase"/>
</dbReference>
<name>A0A2T0K8M9_9ACTN</name>
<sequence length="632" mass="68720">MSAGTEPPALVNQVLTLANEVHGLARRNGQADLAVALAAEAERWREATATVVVAGAQKRGKSRLINALLDRPGLVPVDVDIATHTYLALRHGPRLTATVRRRGPDGQETSEQIDPDEVGDYASLLGDPARRRGVEGVDITLQHPLLDGVRLVDTPGVDSLTLGHRHTTTAMLRQADALLFTLSAQDQPVLRHELEFLAEAAGGIHAIAFVLTKVEDSTSWQDLLTENRRRLDMFLKENADRFEDTGGTRRLLDATWIPVSAKLAEAAAARRAAGLESRAEQLWERSGMDRLTAWIRACGEGRELARCGRVLSAAGVALRSLAVAEEDRRVAATRDADEVAQRLAGVETALRDLSARARERHRLAVEHQFLGREIGALVRRRLDEVRNPYEDAITALTSAAKTDQFLAELPESVERSLEAAWSTITAEVQDRATTVLTEFLTAMDLDPIEVDLAALRMPAGTRPRLETARPAKGGFDMLREGVPGLAIAASLTTLMIPLGPFAFVVGPAVALGVTHRRHQWEQASRTQNGVRRAITETFSGAASELTTALERAVARWRSEAEQAVDEALGRQRREHEQRRAELLGLTTRDTAARRDAAATAERRLAAITELAGRTAALHRAVAGEIARNAPVG</sequence>
<comment type="caution">
    <text evidence="2">The sequence shown here is derived from an EMBL/GenBank/DDBJ whole genome shotgun (WGS) entry which is preliminary data.</text>
</comment>
<proteinExistence type="predicted"/>
<dbReference type="PANTHER" id="PTHR43681">
    <property type="entry name" value="TRANSMEMBRANE GTPASE FZO"/>
    <property type="match status" value="1"/>
</dbReference>
<dbReference type="InterPro" id="IPR027417">
    <property type="entry name" value="P-loop_NTPase"/>
</dbReference>
<dbReference type="InterPro" id="IPR045063">
    <property type="entry name" value="Dynamin_N"/>
</dbReference>
<dbReference type="RefSeq" id="WP_106322376.1">
    <property type="nucleotide sequence ID" value="NZ_BOMO01000051.1"/>
</dbReference>
<dbReference type="Gene3D" id="3.40.50.300">
    <property type="entry name" value="P-loop containing nucleotide triphosphate hydrolases"/>
    <property type="match status" value="1"/>
</dbReference>
<reference evidence="2 3" key="1">
    <citation type="submission" date="2018-03" db="EMBL/GenBank/DDBJ databases">
        <title>Genomic Encyclopedia of Archaeal and Bacterial Type Strains, Phase II (KMG-II): from individual species to whole genera.</title>
        <authorList>
            <person name="Goeker M."/>
        </authorList>
    </citation>
    <scope>NUCLEOTIDE SEQUENCE [LARGE SCALE GENOMIC DNA]</scope>
    <source>
        <strain evidence="2 3">DSM 43146</strain>
    </source>
</reference>
<dbReference type="SUPFAM" id="SSF52540">
    <property type="entry name" value="P-loop containing nucleoside triphosphate hydrolases"/>
    <property type="match status" value="1"/>
</dbReference>
<dbReference type="Proteomes" id="UP000239415">
    <property type="component" value="Unassembled WGS sequence"/>
</dbReference>
<dbReference type="OrthoDB" id="4746525at2"/>
<evidence type="ECO:0000313" key="2">
    <source>
        <dbReference type="EMBL" id="PRX19434.1"/>
    </source>
</evidence>
<keyword evidence="3" id="KW-1185">Reference proteome</keyword>
<protein>
    <submittedName>
        <fullName evidence="2">Dynamin family protein</fullName>
    </submittedName>
</protein>
<feature type="domain" description="Dynamin N-terminal" evidence="1">
    <location>
        <begin position="51"/>
        <end position="205"/>
    </location>
</feature>
<gene>
    <name evidence="2" type="ORF">CLV67_110186</name>
</gene>
<organism evidence="2 3">
    <name type="scientific">Actinoplanes italicus</name>
    <dbReference type="NCBI Taxonomy" id="113567"/>
    <lineage>
        <taxon>Bacteria</taxon>
        <taxon>Bacillati</taxon>
        <taxon>Actinomycetota</taxon>
        <taxon>Actinomycetes</taxon>
        <taxon>Micromonosporales</taxon>
        <taxon>Micromonosporaceae</taxon>
        <taxon>Actinoplanes</taxon>
    </lineage>
</organism>
<dbReference type="AlphaFoldDB" id="A0A2T0K8M9"/>
<accession>A0A2T0K8M9</accession>
<dbReference type="Pfam" id="PF00350">
    <property type="entry name" value="Dynamin_N"/>
    <property type="match status" value="1"/>
</dbReference>
<dbReference type="EMBL" id="PVMZ01000010">
    <property type="protein sequence ID" value="PRX19434.1"/>
    <property type="molecule type" value="Genomic_DNA"/>
</dbReference>
<evidence type="ECO:0000313" key="3">
    <source>
        <dbReference type="Proteomes" id="UP000239415"/>
    </source>
</evidence>
<dbReference type="PANTHER" id="PTHR43681:SF1">
    <property type="entry name" value="SARCALUMENIN"/>
    <property type="match status" value="1"/>
</dbReference>